<evidence type="ECO:0000313" key="1">
    <source>
        <dbReference type="EMBL" id="KKN13513.1"/>
    </source>
</evidence>
<dbReference type="EMBL" id="LAZR01003916">
    <property type="protein sequence ID" value="KKN13513.1"/>
    <property type="molecule type" value="Genomic_DNA"/>
</dbReference>
<reference evidence="1" key="1">
    <citation type="journal article" date="2015" name="Nature">
        <title>Complex archaea that bridge the gap between prokaryotes and eukaryotes.</title>
        <authorList>
            <person name="Spang A."/>
            <person name="Saw J.H."/>
            <person name="Jorgensen S.L."/>
            <person name="Zaremba-Niedzwiedzka K."/>
            <person name="Martijn J."/>
            <person name="Lind A.E."/>
            <person name="van Eijk R."/>
            <person name="Schleper C."/>
            <person name="Guy L."/>
            <person name="Ettema T.J."/>
        </authorList>
    </citation>
    <scope>NUCLEOTIDE SEQUENCE</scope>
</reference>
<comment type="caution">
    <text evidence="1">The sequence shown here is derived from an EMBL/GenBank/DDBJ whole genome shotgun (WGS) entry which is preliminary data.</text>
</comment>
<sequence length="97" mass="11655">MRKEIIDKVEGKMGIPRRKDIHSREFCLADMRFYGNEAISIKEAEILKVIDDNWEELTFDMHMRFCRMADVGGRTQKMCKRFKEQLKEELKERIKGK</sequence>
<proteinExistence type="predicted"/>
<name>A0A0F9R7V4_9ZZZZ</name>
<accession>A0A0F9R7V4</accession>
<protein>
    <submittedName>
        <fullName evidence="1">Uncharacterized protein</fullName>
    </submittedName>
</protein>
<dbReference type="AlphaFoldDB" id="A0A0F9R7V4"/>
<gene>
    <name evidence="1" type="ORF">LCGC14_1005690</name>
</gene>
<organism evidence="1">
    <name type="scientific">marine sediment metagenome</name>
    <dbReference type="NCBI Taxonomy" id="412755"/>
    <lineage>
        <taxon>unclassified sequences</taxon>
        <taxon>metagenomes</taxon>
        <taxon>ecological metagenomes</taxon>
    </lineage>
</organism>